<dbReference type="Pfam" id="PF00571">
    <property type="entry name" value="CBS"/>
    <property type="match status" value="2"/>
</dbReference>
<protein>
    <submittedName>
        <fullName evidence="4">HPP family protein</fullName>
    </submittedName>
</protein>
<dbReference type="PIRSF" id="PIRSF037253">
    <property type="entry name" value="HTH_CBS_prd"/>
    <property type="match status" value="1"/>
</dbReference>
<dbReference type="EMBL" id="JBHSKG010000008">
    <property type="protein sequence ID" value="MFC5139857.1"/>
    <property type="molecule type" value="Genomic_DNA"/>
</dbReference>
<dbReference type="InterPro" id="IPR046342">
    <property type="entry name" value="CBS_dom_sf"/>
</dbReference>
<evidence type="ECO:0000313" key="4">
    <source>
        <dbReference type="EMBL" id="MFC5139857.1"/>
    </source>
</evidence>
<evidence type="ECO:0000313" key="5">
    <source>
        <dbReference type="Proteomes" id="UP001596175"/>
    </source>
</evidence>
<sequence length="149" mass="15747">MKARDIMSRPVTQVGPDTPVTDAAAVLVEQGFSSLPVVEGDRLIGIVGEADLVRGRIPAQDGGHATAGTAGRVGDVMTRSPITREPGSDVADVVATMLDHQLRALPIVEGGELVGMLARRDVLRCVAKGELTSAEVWRDRFGLVDHDRG</sequence>
<keyword evidence="1 2" id="KW-0129">CBS domain</keyword>
<organism evidence="4 5">
    <name type="scientific">Actinomycetospora rhizophila</name>
    <dbReference type="NCBI Taxonomy" id="1416876"/>
    <lineage>
        <taxon>Bacteria</taxon>
        <taxon>Bacillati</taxon>
        <taxon>Actinomycetota</taxon>
        <taxon>Actinomycetes</taxon>
        <taxon>Pseudonocardiales</taxon>
        <taxon>Pseudonocardiaceae</taxon>
        <taxon>Actinomycetospora</taxon>
    </lineage>
</organism>
<dbReference type="InterPro" id="IPR000644">
    <property type="entry name" value="CBS_dom"/>
</dbReference>
<dbReference type="PANTHER" id="PTHR43080">
    <property type="entry name" value="CBS DOMAIN-CONTAINING PROTEIN CBSX3, MITOCHONDRIAL"/>
    <property type="match status" value="1"/>
</dbReference>
<reference evidence="5" key="1">
    <citation type="journal article" date="2019" name="Int. J. Syst. Evol. Microbiol.">
        <title>The Global Catalogue of Microorganisms (GCM) 10K type strain sequencing project: providing services to taxonomists for standard genome sequencing and annotation.</title>
        <authorList>
            <consortium name="The Broad Institute Genomics Platform"/>
            <consortium name="The Broad Institute Genome Sequencing Center for Infectious Disease"/>
            <person name="Wu L."/>
            <person name="Ma J."/>
        </authorList>
    </citation>
    <scope>NUCLEOTIDE SEQUENCE [LARGE SCALE GENOMIC DNA]</scope>
    <source>
        <strain evidence="5">XZYJ18</strain>
    </source>
</reference>
<evidence type="ECO:0000256" key="2">
    <source>
        <dbReference type="PROSITE-ProRule" id="PRU00703"/>
    </source>
</evidence>
<gene>
    <name evidence="4" type="ORF">ACFPK1_16570</name>
</gene>
<dbReference type="Proteomes" id="UP001596175">
    <property type="component" value="Unassembled WGS sequence"/>
</dbReference>
<dbReference type="RefSeq" id="WP_378022039.1">
    <property type="nucleotide sequence ID" value="NZ_JBHSKG010000008.1"/>
</dbReference>
<feature type="domain" description="CBS" evidence="3">
    <location>
        <begin position="7"/>
        <end position="66"/>
    </location>
</feature>
<dbReference type="PROSITE" id="PS51371">
    <property type="entry name" value="CBS"/>
    <property type="match status" value="2"/>
</dbReference>
<dbReference type="InterPro" id="IPR017158">
    <property type="entry name" value="Tscrpt-reg_CBS-contain_prd"/>
</dbReference>
<keyword evidence="5" id="KW-1185">Reference proteome</keyword>
<feature type="domain" description="CBS" evidence="3">
    <location>
        <begin position="77"/>
        <end position="133"/>
    </location>
</feature>
<dbReference type="Gene3D" id="3.10.580.10">
    <property type="entry name" value="CBS-domain"/>
    <property type="match status" value="1"/>
</dbReference>
<dbReference type="InterPro" id="IPR051257">
    <property type="entry name" value="Diverse_CBS-Domain"/>
</dbReference>
<evidence type="ECO:0000256" key="1">
    <source>
        <dbReference type="ARBA" id="ARBA00023122"/>
    </source>
</evidence>
<comment type="caution">
    <text evidence="4">The sequence shown here is derived from an EMBL/GenBank/DDBJ whole genome shotgun (WGS) entry which is preliminary data.</text>
</comment>
<accession>A0ABV9ZFS9</accession>
<dbReference type="PANTHER" id="PTHR43080:SF26">
    <property type="entry name" value="REGULATORY PROTEIN"/>
    <property type="match status" value="1"/>
</dbReference>
<dbReference type="SUPFAM" id="SSF54631">
    <property type="entry name" value="CBS-domain pair"/>
    <property type="match status" value="1"/>
</dbReference>
<dbReference type="SMART" id="SM00116">
    <property type="entry name" value="CBS"/>
    <property type="match status" value="2"/>
</dbReference>
<proteinExistence type="predicted"/>
<name>A0ABV9ZFS9_9PSEU</name>
<evidence type="ECO:0000259" key="3">
    <source>
        <dbReference type="PROSITE" id="PS51371"/>
    </source>
</evidence>